<proteinExistence type="inferred from homology"/>
<dbReference type="InterPro" id="IPR000895">
    <property type="entry name" value="Transthyretin/HIU_hydrolase"/>
</dbReference>
<keyword evidence="5 8" id="KW-0659">Purine metabolism</keyword>
<dbReference type="InterPro" id="IPR014306">
    <property type="entry name" value="Hydroxyisourate_hydrolase"/>
</dbReference>
<protein>
    <recommendedName>
        <fullName evidence="8">5-hydroxyisourate hydrolase</fullName>
        <shortName evidence="8">HIU hydrolase</shortName>
        <shortName evidence="8">HIUHase</shortName>
        <ecNumber evidence="8">3.5.2.17</ecNumber>
    </recommendedName>
</protein>
<comment type="subunit">
    <text evidence="4 8">Homotetramer.</text>
</comment>
<evidence type="ECO:0000256" key="1">
    <source>
        <dbReference type="ARBA" id="ARBA00001043"/>
    </source>
</evidence>
<dbReference type="GO" id="GO:0033971">
    <property type="term" value="F:hydroxyisourate hydrolase activity"/>
    <property type="evidence" value="ECO:0007669"/>
    <property type="project" value="UniProtKB-EC"/>
</dbReference>
<dbReference type="EMBL" id="CP002545">
    <property type="protein sequence ID" value="ADY52768.1"/>
    <property type="molecule type" value="Genomic_DNA"/>
</dbReference>
<gene>
    <name evidence="10" type="ordered locus">Pedsa_2216</name>
</gene>
<dbReference type="STRING" id="762903.Pedsa_2216"/>
<sequence length="135" mass="15499">MKNIFFALLFTLVCSTTFGQTAKYQLSSHILDISTGKPAPDVRVELQKLTSDSKWVRIAEEKTDNNGRISNLLPYQKTDNKGTYKLIFQTYSYFQKSNLDSFYPFVEVVFTIKDSNHYHVPITVSPFGYSTYKGN</sequence>
<feature type="binding site" evidence="7">
    <location>
        <position position="29"/>
    </location>
    <ligand>
        <name>substrate</name>
    </ligand>
</feature>
<dbReference type="Gene3D" id="2.60.40.180">
    <property type="entry name" value="Transthyretin/hydroxyisourate hydrolase domain"/>
    <property type="match status" value="1"/>
</dbReference>
<evidence type="ECO:0000259" key="9">
    <source>
        <dbReference type="SMART" id="SM00095"/>
    </source>
</evidence>
<accession>F0SBS7</accession>
<evidence type="ECO:0000256" key="7">
    <source>
        <dbReference type="PIRSR" id="PIRSR600895-51"/>
    </source>
</evidence>
<comment type="similarity">
    <text evidence="3 8">Belongs to the transthyretin family. 5-hydroxyisourate hydrolase subfamily.</text>
</comment>
<dbReference type="HOGENOM" id="CLU_115536_1_0_10"/>
<dbReference type="RefSeq" id="WP_013633254.1">
    <property type="nucleotide sequence ID" value="NC_015177.1"/>
</dbReference>
<dbReference type="PROSITE" id="PS00769">
    <property type="entry name" value="TRANSTHYRETIN_2"/>
    <property type="match status" value="1"/>
</dbReference>
<evidence type="ECO:0000313" key="10">
    <source>
        <dbReference type="EMBL" id="ADY52768.1"/>
    </source>
</evidence>
<dbReference type="OrthoDB" id="9792386at2"/>
<evidence type="ECO:0000256" key="8">
    <source>
        <dbReference type="RuleBase" id="RU361270"/>
    </source>
</evidence>
<dbReference type="Pfam" id="PF00576">
    <property type="entry name" value="Transthyretin"/>
    <property type="match status" value="1"/>
</dbReference>
<dbReference type="InterPro" id="IPR036817">
    <property type="entry name" value="Transthyretin/HIU_hydrolase_sf"/>
</dbReference>
<evidence type="ECO:0000256" key="4">
    <source>
        <dbReference type="ARBA" id="ARBA00011881"/>
    </source>
</evidence>
<dbReference type="PANTHER" id="PTHR10395:SF7">
    <property type="entry name" value="5-HYDROXYISOURATE HYDROLASE"/>
    <property type="match status" value="1"/>
</dbReference>
<dbReference type="KEGG" id="psn:Pedsa_2216"/>
<evidence type="ECO:0000256" key="3">
    <source>
        <dbReference type="ARBA" id="ARBA00009850"/>
    </source>
</evidence>
<keyword evidence="11" id="KW-1185">Reference proteome</keyword>
<feature type="binding site" evidence="7">
    <location>
        <position position="132"/>
    </location>
    <ligand>
        <name>substrate</name>
    </ligand>
</feature>
<evidence type="ECO:0000256" key="6">
    <source>
        <dbReference type="ARBA" id="ARBA00022801"/>
    </source>
</evidence>
<reference evidence="10 11" key="1">
    <citation type="journal article" date="2011" name="Stand. Genomic Sci.">
        <title>Complete genome sequence of the gliding, heparinolytic Pedobacter saltans type strain (113).</title>
        <authorList>
            <person name="Liolios K."/>
            <person name="Sikorski J."/>
            <person name="Lu M."/>
            <person name="Nolan M."/>
            <person name="Lapidus A."/>
            <person name="Lucas S."/>
            <person name="Hammon N."/>
            <person name="Deshpande S."/>
            <person name="Cheng J.F."/>
            <person name="Tapia R."/>
            <person name="Han C."/>
            <person name="Goodwin L."/>
            <person name="Pitluck S."/>
            <person name="Huntemann M."/>
            <person name="Ivanova N."/>
            <person name="Pagani I."/>
            <person name="Mavromatis K."/>
            <person name="Ovchinikova G."/>
            <person name="Pati A."/>
            <person name="Chen A."/>
            <person name="Palaniappan K."/>
            <person name="Land M."/>
            <person name="Hauser L."/>
            <person name="Brambilla E.M."/>
            <person name="Kotsyurbenko O."/>
            <person name="Rohde M."/>
            <person name="Tindall B.J."/>
            <person name="Abt B."/>
            <person name="Goker M."/>
            <person name="Detter J.C."/>
            <person name="Woyke T."/>
            <person name="Bristow J."/>
            <person name="Eisen J.A."/>
            <person name="Markowitz V."/>
            <person name="Hugenholtz P."/>
            <person name="Klenk H.P."/>
            <person name="Kyrpides N.C."/>
        </authorList>
    </citation>
    <scope>NUCLEOTIDE SEQUENCE [LARGE SCALE GENOMIC DNA]</scope>
    <source>
        <strain evidence="11">ATCC 51119 / DSM 12145 / JCM 21818 / LMG 10337 / NBRC 100064 / NCIMB 13643</strain>
    </source>
</reference>
<evidence type="ECO:0000313" key="11">
    <source>
        <dbReference type="Proteomes" id="UP000000310"/>
    </source>
</evidence>
<comment type="function">
    <text evidence="2">Catalyzes the hydrolysis of 5-hydroxyisourate (HIU) to 2-oxo-4-hydroxy-4-carboxy-5-ureidoimidazoline (OHCU).</text>
</comment>
<feature type="binding site" evidence="7">
    <location>
        <position position="68"/>
    </location>
    <ligand>
        <name>substrate</name>
    </ligand>
</feature>
<comment type="catalytic activity">
    <reaction evidence="1 8">
        <text>5-hydroxyisourate + H2O = 5-hydroxy-2-oxo-4-ureido-2,5-dihydro-1H-imidazole-5-carboxylate + H(+)</text>
        <dbReference type="Rhea" id="RHEA:23736"/>
        <dbReference type="ChEBI" id="CHEBI:15377"/>
        <dbReference type="ChEBI" id="CHEBI:15378"/>
        <dbReference type="ChEBI" id="CHEBI:18072"/>
        <dbReference type="ChEBI" id="CHEBI:58639"/>
        <dbReference type="EC" id="3.5.2.17"/>
    </reaction>
</comment>
<dbReference type="PROSITE" id="PS00768">
    <property type="entry name" value="TRANSTHYRETIN_1"/>
    <property type="match status" value="1"/>
</dbReference>
<keyword evidence="6 8" id="KW-0378">Hydrolase</keyword>
<dbReference type="Proteomes" id="UP000000310">
    <property type="component" value="Chromosome"/>
</dbReference>
<organism evidence="10 11">
    <name type="scientific">Pseudopedobacter saltans (strain ATCC 51119 / DSM 12145 / JCM 21818 / CCUG 39354 / LMG 10337 / NBRC 100064 / NCIMB 13643)</name>
    <name type="common">Pedobacter saltans</name>
    <dbReference type="NCBI Taxonomy" id="762903"/>
    <lineage>
        <taxon>Bacteria</taxon>
        <taxon>Pseudomonadati</taxon>
        <taxon>Bacteroidota</taxon>
        <taxon>Sphingobacteriia</taxon>
        <taxon>Sphingobacteriales</taxon>
        <taxon>Sphingobacteriaceae</taxon>
        <taxon>Pseudopedobacter</taxon>
    </lineage>
</organism>
<dbReference type="CDD" id="cd05822">
    <property type="entry name" value="TLP_HIUase"/>
    <property type="match status" value="1"/>
</dbReference>
<dbReference type="PRINTS" id="PR00189">
    <property type="entry name" value="TRNSTHYRETIN"/>
</dbReference>
<dbReference type="eggNOG" id="COG2351">
    <property type="taxonomic scope" value="Bacteria"/>
</dbReference>
<dbReference type="SMART" id="SM00095">
    <property type="entry name" value="TR_THY"/>
    <property type="match status" value="1"/>
</dbReference>
<name>F0SBS7_PSESL</name>
<dbReference type="NCBIfam" id="TIGR02962">
    <property type="entry name" value="hdxy_isourate"/>
    <property type="match status" value="1"/>
</dbReference>
<dbReference type="GO" id="GO:0006144">
    <property type="term" value="P:purine nucleobase metabolic process"/>
    <property type="evidence" value="ECO:0007669"/>
    <property type="project" value="UniProtKB-KW"/>
</dbReference>
<evidence type="ECO:0000256" key="2">
    <source>
        <dbReference type="ARBA" id="ARBA00002704"/>
    </source>
</evidence>
<reference evidence="11" key="2">
    <citation type="submission" date="2011-02" db="EMBL/GenBank/DDBJ databases">
        <title>The complete genome of Pedobacter saltans DSM 12145.</title>
        <authorList>
            <consortium name="US DOE Joint Genome Institute (JGI-PGF)"/>
            <person name="Lucas S."/>
            <person name="Copeland A."/>
            <person name="Lapidus A."/>
            <person name="Bruce D."/>
            <person name="Goodwin L."/>
            <person name="Pitluck S."/>
            <person name="Kyrpides N."/>
            <person name="Mavromatis K."/>
            <person name="Pagani I."/>
            <person name="Ivanova N."/>
            <person name="Ovchinnikova G."/>
            <person name="Lu M."/>
            <person name="Detter J.C."/>
            <person name="Han C."/>
            <person name="Land M."/>
            <person name="Hauser L."/>
            <person name="Markowitz V."/>
            <person name="Cheng J.-F."/>
            <person name="Hugenholtz P."/>
            <person name="Woyke T."/>
            <person name="Wu D."/>
            <person name="Tindall B."/>
            <person name="Pomrenke H.G."/>
            <person name="Brambilla E."/>
            <person name="Klenk H.-P."/>
            <person name="Eisen J.A."/>
        </authorList>
    </citation>
    <scope>NUCLEOTIDE SEQUENCE [LARGE SCALE GENOMIC DNA]</scope>
    <source>
        <strain evidence="11">ATCC 51119 / DSM 12145 / JCM 21818 / LMG 10337 / NBRC 100064 / NCIMB 13643</strain>
    </source>
</reference>
<dbReference type="SUPFAM" id="SSF49472">
    <property type="entry name" value="Transthyretin (synonym: prealbumin)"/>
    <property type="match status" value="1"/>
</dbReference>
<dbReference type="InterPro" id="IPR023418">
    <property type="entry name" value="Thyroxine_BS"/>
</dbReference>
<evidence type="ECO:0000256" key="5">
    <source>
        <dbReference type="ARBA" id="ARBA00022631"/>
    </source>
</evidence>
<dbReference type="InterPro" id="IPR023419">
    <property type="entry name" value="Transthyretin_CS"/>
</dbReference>
<dbReference type="InterPro" id="IPR023416">
    <property type="entry name" value="Transthyretin/HIU_hydrolase_d"/>
</dbReference>
<feature type="domain" description="Transthyretin/hydroxyisourate hydrolase" evidence="9">
    <location>
        <begin position="21"/>
        <end position="134"/>
    </location>
</feature>
<dbReference type="AlphaFoldDB" id="F0SBS7"/>
<dbReference type="PANTHER" id="PTHR10395">
    <property type="entry name" value="URICASE AND TRANSTHYRETIN-RELATED"/>
    <property type="match status" value="1"/>
</dbReference>
<dbReference type="EC" id="3.5.2.17" evidence="8"/>